<evidence type="ECO:0000313" key="9">
    <source>
        <dbReference type="EMBL" id="GEN78461.1"/>
    </source>
</evidence>
<reference evidence="9 10" key="1">
    <citation type="submission" date="2019-07" db="EMBL/GenBank/DDBJ databases">
        <title>Whole genome shotgun sequence of Actinotalea fermentans NBRC 105374.</title>
        <authorList>
            <person name="Hosoyama A."/>
            <person name="Uohara A."/>
            <person name="Ohji S."/>
            <person name="Ichikawa N."/>
        </authorList>
    </citation>
    <scope>NUCLEOTIDE SEQUENCE [LARGE SCALE GENOMIC DNA]</scope>
    <source>
        <strain evidence="9 10">NBRC 105374</strain>
    </source>
</reference>
<gene>
    <name evidence="9" type="ORF">AFE02nite_01950</name>
</gene>
<dbReference type="PANTHER" id="PTHR30269">
    <property type="entry name" value="TRANSMEMBRANE PROTEIN YFCA"/>
    <property type="match status" value="1"/>
</dbReference>
<dbReference type="InterPro" id="IPR052017">
    <property type="entry name" value="TSUP"/>
</dbReference>
<comment type="subcellular location">
    <subcellularLocation>
        <location evidence="1 8">Cell membrane</location>
        <topology evidence="1 8">Multi-pass membrane protein</topology>
    </subcellularLocation>
</comment>
<feature type="transmembrane region" description="Helical" evidence="8">
    <location>
        <begin position="6"/>
        <end position="35"/>
    </location>
</feature>
<comment type="caution">
    <text evidence="9">The sequence shown here is derived from an EMBL/GenBank/DDBJ whole genome shotgun (WGS) entry which is preliminary data.</text>
</comment>
<dbReference type="PANTHER" id="PTHR30269:SF0">
    <property type="entry name" value="MEMBRANE TRANSPORTER PROTEIN YFCA-RELATED"/>
    <property type="match status" value="1"/>
</dbReference>
<feature type="transmembrane region" description="Helical" evidence="8">
    <location>
        <begin position="251"/>
        <end position="269"/>
    </location>
</feature>
<comment type="similarity">
    <text evidence="2 8">Belongs to the 4-toluene sulfonate uptake permease (TSUP) (TC 2.A.102) family.</text>
</comment>
<dbReference type="AlphaFoldDB" id="A0A511YTD5"/>
<evidence type="ECO:0000256" key="4">
    <source>
        <dbReference type="ARBA" id="ARBA00022475"/>
    </source>
</evidence>
<proteinExistence type="inferred from homology"/>
<evidence type="ECO:0000256" key="3">
    <source>
        <dbReference type="ARBA" id="ARBA00022448"/>
    </source>
</evidence>
<keyword evidence="10" id="KW-1185">Reference proteome</keyword>
<accession>A0A511YTD5</accession>
<feature type="transmembrane region" description="Helical" evidence="8">
    <location>
        <begin position="169"/>
        <end position="189"/>
    </location>
</feature>
<dbReference type="GO" id="GO:0005886">
    <property type="term" value="C:plasma membrane"/>
    <property type="evidence" value="ECO:0007669"/>
    <property type="project" value="UniProtKB-SubCell"/>
</dbReference>
<evidence type="ECO:0000256" key="7">
    <source>
        <dbReference type="ARBA" id="ARBA00023136"/>
    </source>
</evidence>
<evidence type="ECO:0000256" key="1">
    <source>
        <dbReference type="ARBA" id="ARBA00004651"/>
    </source>
</evidence>
<evidence type="ECO:0000256" key="2">
    <source>
        <dbReference type="ARBA" id="ARBA00009142"/>
    </source>
</evidence>
<dbReference type="RefSeq" id="WP_146818935.1">
    <property type="nucleotide sequence ID" value="NZ_BJYK01000001.1"/>
</dbReference>
<dbReference type="OrthoDB" id="3782574at2"/>
<organism evidence="9 10">
    <name type="scientific">Actinotalea fermentans</name>
    <dbReference type="NCBI Taxonomy" id="43671"/>
    <lineage>
        <taxon>Bacteria</taxon>
        <taxon>Bacillati</taxon>
        <taxon>Actinomycetota</taxon>
        <taxon>Actinomycetes</taxon>
        <taxon>Micrococcales</taxon>
        <taxon>Cellulomonadaceae</taxon>
        <taxon>Actinotalea</taxon>
    </lineage>
</organism>
<evidence type="ECO:0000313" key="10">
    <source>
        <dbReference type="Proteomes" id="UP000321484"/>
    </source>
</evidence>
<name>A0A511YTD5_9CELL</name>
<dbReference type="Pfam" id="PF01925">
    <property type="entry name" value="TauE"/>
    <property type="match status" value="1"/>
</dbReference>
<keyword evidence="5 8" id="KW-0812">Transmembrane</keyword>
<dbReference type="InterPro" id="IPR002781">
    <property type="entry name" value="TM_pro_TauE-like"/>
</dbReference>
<dbReference type="EMBL" id="BJYK01000001">
    <property type="protein sequence ID" value="GEN78461.1"/>
    <property type="molecule type" value="Genomic_DNA"/>
</dbReference>
<feature type="transmembrane region" description="Helical" evidence="8">
    <location>
        <begin position="75"/>
        <end position="93"/>
    </location>
</feature>
<feature type="transmembrane region" description="Helical" evidence="8">
    <location>
        <begin position="201"/>
        <end position="217"/>
    </location>
</feature>
<feature type="transmembrane region" description="Helical" evidence="8">
    <location>
        <begin position="98"/>
        <end position="116"/>
    </location>
</feature>
<evidence type="ECO:0000256" key="6">
    <source>
        <dbReference type="ARBA" id="ARBA00022989"/>
    </source>
</evidence>
<sequence>MSGLEYLAVMLAGLVAGTVNTIVGAGTLITFPLLVAIGVPPLTANVSNSVGLVPGAVTGAWGFRRELAGRWATVARMGAASALGGIAGGLLLLRAPGAFGVVVPWLLVLAAALAAVQPRVADALRRREALAALARGQTLTEPPPVGLADAVTRPVGPVLALGILATGVYGGYFGAAQGVVLLALLGIAWSTDLHRANGAKVVLAGVANLVSAVVFTLSGEVDWAITGILAVGAAAGGVLGARLGRRIPAPVLRVVIVVAGLGAAVALWVRGA</sequence>
<protein>
    <recommendedName>
        <fullName evidence="8">Probable membrane transporter protein</fullName>
    </recommendedName>
</protein>
<keyword evidence="3" id="KW-0813">Transport</keyword>
<evidence type="ECO:0000256" key="5">
    <source>
        <dbReference type="ARBA" id="ARBA00022692"/>
    </source>
</evidence>
<dbReference type="Proteomes" id="UP000321484">
    <property type="component" value="Unassembled WGS sequence"/>
</dbReference>
<feature type="transmembrane region" description="Helical" evidence="8">
    <location>
        <begin position="223"/>
        <end position="244"/>
    </location>
</feature>
<keyword evidence="6 8" id="KW-1133">Transmembrane helix</keyword>
<evidence type="ECO:0000256" key="8">
    <source>
        <dbReference type="RuleBase" id="RU363041"/>
    </source>
</evidence>
<keyword evidence="7 8" id="KW-0472">Membrane</keyword>
<keyword evidence="4 8" id="KW-1003">Cell membrane</keyword>